<dbReference type="PANTHER" id="PTHR35450">
    <property type="entry name" value="REVERSE TRANSCRIPTASE DOMAIN-CONTAINING PROTEIN"/>
    <property type="match status" value="1"/>
</dbReference>
<keyword evidence="2" id="KW-1185">Reference proteome</keyword>
<name>A0A7R9AF71_9CRUS</name>
<dbReference type="PANTHER" id="PTHR35450:SF2">
    <property type="entry name" value="REVERSE TRANSCRIPTASE DOMAIN-CONTAINING PROTEIN"/>
    <property type="match status" value="1"/>
</dbReference>
<gene>
    <name evidence="1" type="ORF">DSTB1V02_LOCUS12870</name>
</gene>
<sequence length="130" mass="15284">MAAKRTRQRLTTEFKRRVRLVLKTEMSGKNKISAQHPKIMDRPSIDSDVSYNWLKKGLLNAETESNILAIQDQCIRTRNYEKHILKPDVEDRCRCCHGPPETVHHLLSASPELAKREYLYRHDQVCKYVH</sequence>
<accession>A0A7R9AF71</accession>
<dbReference type="EMBL" id="CAJPEV010005310">
    <property type="protein sequence ID" value="CAG0903005.1"/>
    <property type="molecule type" value="Genomic_DNA"/>
</dbReference>
<protein>
    <submittedName>
        <fullName evidence="1">Uncharacterized protein</fullName>
    </submittedName>
</protein>
<reference evidence="1" key="1">
    <citation type="submission" date="2020-11" db="EMBL/GenBank/DDBJ databases">
        <authorList>
            <person name="Tran Van P."/>
        </authorList>
    </citation>
    <scope>NUCLEOTIDE SEQUENCE</scope>
</reference>
<evidence type="ECO:0000313" key="1">
    <source>
        <dbReference type="EMBL" id="CAD7253120.1"/>
    </source>
</evidence>
<evidence type="ECO:0000313" key="2">
    <source>
        <dbReference type="Proteomes" id="UP000677054"/>
    </source>
</evidence>
<organism evidence="1">
    <name type="scientific">Darwinula stevensoni</name>
    <dbReference type="NCBI Taxonomy" id="69355"/>
    <lineage>
        <taxon>Eukaryota</taxon>
        <taxon>Metazoa</taxon>
        <taxon>Ecdysozoa</taxon>
        <taxon>Arthropoda</taxon>
        <taxon>Crustacea</taxon>
        <taxon>Oligostraca</taxon>
        <taxon>Ostracoda</taxon>
        <taxon>Podocopa</taxon>
        <taxon>Podocopida</taxon>
        <taxon>Darwinulocopina</taxon>
        <taxon>Darwinuloidea</taxon>
        <taxon>Darwinulidae</taxon>
        <taxon>Darwinula</taxon>
    </lineage>
</organism>
<proteinExistence type="predicted"/>
<dbReference type="Proteomes" id="UP000677054">
    <property type="component" value="Unassembled WGS sequence"/>
</dbReference>
<dbReference type="EMBL" id="LR904827">
    <property type="protein sequence ID" value="CAD7253120.1"/>
    <property type="molecule type" value="Genomic_DNA"/>
</dbReference>
<dbReference type="OrthoDB" id="6772694at2759"/>
<dbReference type="AlphaFoldDB" id="A0A7R9AF71"/>